<dbReference type="EMBL" id="SWJQ01000594">
    <property type="protein sequence ID" value="TRZ12410.1"/>
    <property type="molecule type" value="Genomic_DNA"/>
</dbReference>
<comment type="caution">
    <text evidence="2">The sequence shown here is derived from an EMBL/GenBank/DDBJ whole genome shotgun (WGS) entry which is preliminary data.</text>
</comment>
<dbReference type="OrthoDB" id="9219303at2759"/>
<feature type="compositionally biased region" description="Polar residues" evidence="1">
    <location>
        <begin position="55"/>
        <end position="65"/>
    </location>
</feature>
<sequence length="144" mass="15572">MTAHSEIGSTKEKDFSDEGAPADHGHELFEYLSLPLPSLLCEEPSHSAARHPGATSPSLEGSQPAKSLRHGDRVSEAMSRTEPVRDAGDEAPGEASPLAWLDKVLKPLEPHVDSDHSLDYLEVLVNGDMKTVPDAEGKFLMYLS</sequence>
<keyword evidence="3" id="KW-1185">Reference proteome</keyword>
<dbReference type="AlphaFoldDB" id="A0A8K1LFU7"/>
<feature type="compositionally biased region" description="Basic and acidic residues" evidence="1">
    <location>
        <begin position="9"/>
        <end position="23"/>
    </location>
</feature>
<organism evidence="2 3">
    <name type="scientific">Zosterops borbonicus</name>
    <dbReference type="NCBI Taxonomy" id="364589"/>
    <lineage>
        <taxon>Eukaryota</taxon>
        <taxon>Metazoa</taxon>
        <taxon>Chordata</taxon>
        <taxon>Craniata</taxon>
        <taxon>Vertebrata</taxon>
        <taxon>Euteleostomi</taxon>
        <taxon>Archelosauria</taxon>
        <taxon>Archosauria</taxon>
        <taxon>Dinosauria</taxon>
        <taxon>Saurischia</taxon>
        <taxon>Theropoda</taxon>
        <taxon>Coelurosauria</taxon>
        <taxon>Aves</taxon>
        <taxon>Neognathae</taxon>
        <taxon>Neoaves</taxon>
        <taxon>Telluraves</taxon>
        <taxon>Australaves</taxon>
        <taxon>Passeriformes</taxon>
        <taxon>Sylvioidea</taxon>
        <taxon>Zosteropidae</taxon>
        <taxon>Zosterops</taxon>
    </lineage>
</organism>
<gene>
    <name evidence="2" type="ORF">HGM15179_014700</name>
</gene>
<evidence type="ECO:0000313" key="2">
    <source>
        <dbReference type="EMBL" id="TRZ12410.1"/>
    </source>
</evidence>
<proteinExistence type="predicted"/>
<protein>
    <submittedName>
        <fullName evidence="2">Uncharacterized protein</fullName>
    </submittedName>
</protein>
<evidence type="ECO:0000313" key="3">
    <source>
        <dbReference type="Proteomes" id="UP000796761"/>
    </source>
</evidence>
<accession>A0A8K1LFU7</accession>
<reference evidence="2" key="1">
    <citation type="submission" date="2019-04" db="EMBL/GenBank/DDBJ databases">
        <title>Genome assembly of Zosterops borbonicus 15179.</title>
        <authorList>
            <person name="Leroy T."/>
            <person name="Anselmetti Y."/>
            <person name="Tilak M.-K."/>
            <person name="Nabholz B."/>
        </authorList>
    </citation>
    <scope>NUCLEOTIDE SEQUENCE</scope>
    <source>
        <strain evidence="2">HGM_15179</strain>
        <tissue evidence="2">Muscle</tissue>
    </source>
</reference>
<evidence type="ECO:0000256" key="1">
    <source>
        <dbReference type="SAM" id="MobiDB-lite"/>
    </source>
</evidence>
<name>A0A8K1LFU7_9PASS</name>
<feature type="region of interest" description="Disordered" evidence="1">
    <location>
        <begin position="43"/>
        <end position="95"/>
    </location>
</feature>
<dbReference type="Proteomes" id="UP000796761">
    <property type="component" value="Unassembled WGS sequence"/>
</dbReference>
<feature type="region of interest" description="Disordered" evidence="1">
    <location>
        <begin position="1"/>
        <end position="23"/>
    </location>
</feature>